<sequence length="139" mass="15325">MKLPTPHLDRVPRWITWFALCVAVGFLGWIVYLATDITSIATTHHYDVAWLGFDVLEWSMVALAAVAAWKHHRSTTNFTAICAVMFAVDGWFDVWTSPGGSVLGAVLFAVCLEFPLVMAFAFATIHGERVKNSGRAVPS</sequence>
<keyword evidence="3" id="KW-1185">Reference proteome</keyword>
<evidence type="ECO:0000313" key="3">
    <source>
        <dbReference type="Proteomes" id="UP000271573"/>
    </source>
</evidence>
<gene>
    <name evidence="2" type="ORF">Back2_28900</name>
</gene>
<keyword evidence="1" id="KW-0812">Transmembrane</keyword>
<feature type="transmembrane region" description="Helical" evidence="1">
    <location>
        <begin position="76"/>
        <end position="96"/>
    </location>
</feature>
<feature type="transmembrane region" description="Helical" evidence="1">
    <location>
        <begin position="48"/>
        <end position="69"/>
    </location>
</feature>
<evidence type="ECO:0008006" key="4">
    <source>
        <dbReference type="Google" id="ProtNLM"/>
    </source>
</evidence>
<proteinExistence type="predicted"/>
<evidence type="ECO:0000256" key="1">
    <source>
        <dbReference type="SAM" id="Phobius"/>
    </source>
</evidence>
<dbReference type="KEGG" id="nbe:Back2_28900"/>
<keyword evidence="1" id="KW-0472">Membrane</keyword>
<evidence type="ECO:0000313" key="2">
    <source>
        <dbReference type="EMBL" id="BBH18603.1"/>
    </source>
</evidence>
<keyword evidence="1" id="KW-1133">Transmembrane helix</keyword>
<dbReference type="Proteomes" id="UP000271573">
    <property type="component" value="Chromosome"/>
</dbReference>
<reference evidence="2 3" key="1">
    <citation type="submission" date="2018-11" db="EMBL/GenBank/DDBJ databases">
        <title>Complete genome sequence of Nocardioides baekrokdamisoli strain KCTC 39748.</title>
        <authorList>
            <person name="Kang S.W."/>
            <person name="Lee K.C."/>
            <person name="Kim K.K."/>
            <person name="Kim J.S."/>
            <person name="Kim D.S."/>
            <person name="Ko S.H."/>
            <person name="Yang S.H."/>
            <person name="Shin Y.K."/>
            <person name="Lee J.S."/>
        </authorList>
    </citation>
    <scope>NUCLEOTIDE SEQUENCE [LARGE SCALE GENOMIC DNA]</scope>
    <source>
        <strain evidence="2 3">KCTC 39748</strain>
    </source>
</reference>
<name>A0A3G9J1R0_9ACTN</name>
<dbReference type="EMBL" id="AP019307">
    <property type="protein sequence ID" value="BBH18603.1"/>
    <property type="molecule type" value="Genomic_DNA"/>
</dbReference>
<feature type="transmembrane region" description="Helical" evidence="1">
    <location>
        <begin position="102"/>
        <end position="125"/>
    </location>
</feature>
<organism evidence="2 3">
    <name type="scientific">Nocardioides baekrokdamisoli</name>
    <dbReference type="NCBI Taxonomy" id="1804624"/>
    <lineage>
        <taxon>Bacteria</taxon>
        <taxon>Bacillati</taxon>
        <taxon>Actinomycetota</taxon>
        <taxon>Actinomycetes</taxon>
        <taxon>Propionibacteriales</taxon>
        <taxon>Nocardioidaceae</taxon>
        <taxon>Nocardioides</taxon>
    </lineage>
</organism>
<accession>A0A3G9J1R0</accession>
<dbReference type="AlphaFoldDB" id="A0A3G9J1R0"/>
<feature type="transmembrane region" description="Helical" evidence="1">
    <location>
        <begin position="12"/>
        <end position="33"/>
    </location>
</feature>
<protein>
    <recommendedName>
        <fullName evidence="4">DUF4345 domain-containing protein</fullName>
    </recommendedName>
</protein>